<keyword evidence="1 3" id="KW-0732">Signal</keyword>
<dbReference type="GO" id="GO:0005509">
    <property type="term" value="F:calcium ion binding"/>
    <property type="evidence" value="ECO:0007669"/>
    <property type="project" value="InterPro"/>
</dbReference>
<dbReference type="EMBL" id="FOYQ01000001">
    <property type="protein sequence ID" value="SFR31631.1"/>
    <property type="molecule type" value="Genomic_DNA"/>
</dbReference>
<proteinExistence type="predicted"/>
<evidence type="ECO:0000256" key="3">
    <source>
        <dbReference type="SAM" id="SignalP"/>
    </source>
</evidence>
<reference evidence="4 5" key="1">
    <citation type="submission" date="2016-10" db="EMBL/GenBank/DDBJ databases">
        <authorList>
            <person name="de Groot N.N."/>
        </authorList>
    </citation>
    <scope>NUCLEOTIDE SEQUENCE [LARGE SCALE GENOMIC DNA]</scope>
    <source>
        <strain evidence="4 5">DSM 21019</strain>
    </source>
</reference>
<organism evidence="4 5">
    <name type="scientific">Robiginitalea myxolifaciens</name>
    <dbReference type="NCBI Taxonomy" id="400055"/>
    <lineage>
        <taxon>Bacteria</taxon>
        <taxon>Pseudomonadati</taxon>
        <taxon>Bacteroidota</taxon>
        <taxon>Flavobacteriia</taxon>
        <taxon>Flavobacteriales</taxon>
        <taxon>Flavobacteriaceae</taxon>
        <taxon>Robiginitalea</taxon>
    </lineage>
</organism>
<dbReference type="InterPro" id="IPR028994">
    <property type="entry name" value="Integrin_alpha_N"/>
</dbReference>
<dbReference type="STRING" id="400055.SAMN04490243_0300"/>
<evidence type="ECO:0000313" key="5">
    <source>
        <dbReference type="Proteomes" id="UP000199534"/>
    </source>
</evidence>
<sequence length="1086" mass="115486">MKRAYCFPSGLSKLICCFLLLCCGIGSIYGQTTFTENAAAFNLDLGTNKDGGHAWADYDGDGDQDVLVLVNSNSRRSYLMRNNGNGTFTNVQPSLVPGMLSDRAERQAAWGDLNNDGRPDFMITSHGNSGGNPSPAALQIFLQNASGTFGDGVGGTAPITVGRNGHTININPLNAEGAGFFDFEGDGDLDIFFDSHNYGIELLRNNYIDHTTSTVVNPPASGLFTHITPGNGSGVVQFGLNQFATDGDYGTAADVDDDGWVDIFMRKRDENDFFLNQGGTFTNGADLAQARNNNKGGNGLWDLDNDGDLDAVWTENDITQIFRNDGPGVWTAMGAGVFPGLPQPSNANSNSSARIDALAGGDIDNDGDIDILLVGNNRSYLYINQLNSPTPAPGVVGSGSPMTFTLDSETFNSSNGEGTTMIDVDDDGDLDIYMNISGTNQLYINNLPAANRNNHLLINVTEDRAANGDTGGFAGRVAIGTNVLIKDCEGNIVSGLRQVAGVFGHGTQQPELVHFGLPLGENETYIIEVRYPNFNDPDEGVTRLIATAVAQPSTIPGTNHFDLSTTDAEIIENVNPPVAGDDLISLESSTSISIQISLFDNDYEPDGEAISIESITQPAVGSVVIDDADAGLVTFTYSAGTAFLGTSFTYTVTDATVSLCPALGLDDVGTVTLFTPCTDPSGTDSDGDGINDLCDEDDDNDGITDCTESQDAFNSYFAWELNNPSGTLAIDAFGDPDYATWVLASSTNMSFSGISASAPYSAVEIRNITAVSLGEALANNDYIEVSFTTENQLINTVLSDITWGWFQPSVGDSYRMSFLISADGFATYEILTHDLNITDDGSGYAVFDLLDAAEYRLDSNTTYTFRAYVFGYVDDSPENYAVFDDLRFTLSACQPRDTDSDTTADHLDGDSDGDGCTDPNEAYASDTTDSDNDGIYGTGSPAVDADGLVTAATYAAPADSDSSSTPDHLEISNVPTISTQPPNTTTCLGCSTSISVTANGANTFQWQVFDGSSWNDISDGTEYSGTTTNTLQINVPREDKNGLNYRVLVGNLAYICGPVLSNTAQLNLQVTGVITNRRITYRVDPN</sequence>
<dbReference type="OrthoDB" id="279982at2"/>
<dbReference type="Gene3D" id="2.130.10.130">
    <property type="entry name" value="Integrin alpha, N-terminal"/>
    <property type="match status" value="1"/>
</dbReference>
<dbReference type="Proteomes" id="UP000199534">
    <property type="component" value="Unassembled WGS sequence"/>
</dbReference>
<gene>
    <name evidence="4" type="ORF">SAMN04490243_0300</name>
</gene>
<feature type="region of interest" description="Disordered" evidence="2">
    <location>
        <begin position="897"/>
        <end position="942"/>
    </location>
</feature>
<feature type="chain" id="PRO_5011470733" evidence="3">
    <location>
        <begin position="29"/>
        <end position="1086"/>
    </location>
</feature>
<feature type="compositionally biased region" description="Basic and acidic residues" evidence="2">
    <location>
        <begin position="897"/>
        <end position="909"/>
    </location>
</feature>
<dbReference type="PANTHER" id="PTHR46580:SF2">
    <property type="entry name" value="MAM DOMAIN-CONTAINING PROTEIN"/>
    <property type="match status" value="1"/>
</dbReference>
<dbReference type="InterPro" id="IPR013783">
    <property type="entry name" value="Ig-like_fold"/>
</dbReference>
<dbReference type="AlphaFoldDB" id="A0A1I6FNW2"/>
<dbReference type="PANTHER" id="PTHR46580">
    <property type="entry name" value="SENSOR KINASE-RELATED"/>
    <property type="match status" value="1"/>
</dbReference>
<dbReference type="InterPro" id="IPR013517">
    <property type="entry name" value="FG-GAP"/>
</dbReference>
<dbReference type="Pfam" id="PF17963">
    <property type="entry name" value="Big_9"/>
    <property type="match status" value="1"/>
</dbReference>
<dbReference type="InterPro" id="IPR028974">
    <property type="entry name" value="TSP_type-3_rpt"/>
</dbReference>
<feature type="signal peptide" evidence="3">
    <location>
        <begin position="1"/>
        <end position="28"/>
    </location>
</feature>
<dbReference type="RefSeq" id="WP_092980111.1">
    <property type="nucleotide sequence ID" value="NZ_FOYQ01000001.1"/>
</dbReference>
<protein>
    <submittedName>
        <fullName evidence="4">Repeat domain-containing protein</fullName>
    </submittedName>
</protein>
<dbReference type="Pfam" id="PF13517">
    <property type="entry name" value="FG-GAP_3"/>
    <property type="match status" value="1"/>
</dbReference>
<feature type="region of interest" description="Disordered" evidence="2">
    <location>
        <begin position="957"/>
        <end position="982"/>
    </location>
</feature>
<dbReference type="SUPFAM" id="SSF69318">
    <property type="entry name" value="Integrin alpha N-terminal domain"/>
    <property type="match status" value="2"/>
</dbReference>
<evidence type="ECO:0000256" key="1">
    <source>
        <dbReference type="ARBA" id="ARBA00022729"/>
    </source>
</evidence>
<name>A0A1I6FNW2_9FLAO</name>
<feature type="compositionally biased region" description="Polar residues" evidence="2">
    <location>
        <begin position="973"/>
        <end position="982"/>
    </location>
</feature>
<evidence type="ECO:0000256" key="2">
    <source>
        <dbReference type="SAM" id="MobiDB-lite"/>
    </source>
</evidence>
<feature type="compositionally biased region" description="Low complexity" evidence="2">
    <location>
        <begin position="957"/>
        <end position="966"/>
    </location>
</feature>
<accession>A0A1I6FNW2</accession>
<keyword evidence="5" id="KW-1185">Reference proteome</keyword>
<evidence type="ECO:0000313" key="4">
    <source>
        <dbReference type="EMBL" id="SFR31631.1"/>
    </source>
</evidence>
<dbReference type="Gene3D" id="2.60.40.10">
    <property type="entry name" value="Immunoglobulins"/>
    <property type="match status" value="1"/>
</dbReference>
<dbReference type="SUPFAM" id="SSF103647">
    <property type="entry name" value="TSP type-3 repeat"/>
    <property type="match status" value="1"/>
</dbReference>